<evidence type="ECO:0000256" key="2">
    <source>
        <dbReference type="ARBA" id="ARBA00022679"/>
    </source>
</evidence>
<dbReference type="InterPro" id="IPR009288">
    <property type="entry name" value="AIG2-like_dom"/>
</dbReference>
<dbReference type="InterPro" id="IPR036568">
    <property type="entry name" value="GGCT-like_sf"/>
</dbReference>
<dbReference type="PANTHER" id="PTHR31544:SF2">
    <property type="entry name" value="AIG2-LIKE PROTEIN D"/>
    <property type="match status" value="1"/>
</dbReference>
<name>A0ABR1PQB6_DIAER</name>
<sequence length="165" mass="17834">MAAESERFALARAALGSDPSRSAPALFAYGSLMIDEVIATLLGRVPKHEPAKATGYRVSQLPDQSYPGLVHDDYGLSLKEWAILDSFENPLYEVQVVTLAGGPKALAYVWTVDLLIGAAGWTTASMNGPVLEEYLKSTKDWREDYDGQLKALEKPVAQSLGGTAF</sequence>
<gene>
    <name evidence="5" type="ORF">SLS63_000272</name>
</gene>
<keyword evidence="6" id="KW-1185">Reference proteome</keyword>
<evidence type="ECO:0000313" key="6">
    <source>
        <dbReference type="Proteomes" id="UP001430848"/>
    </source>
</evidence>
<evidence type="ECO:0000256" key="3">
    <source>
        <dbReference type="ARBA" id="ARBA00030602"/>
    </source>
</evidence>
<dbReference type="InterPro" id="IPR045038">
    <property type="entry name" value="AIG2-like"/>
</dbReference>
<dbReference type="CDD" id="cd06661">
    <property type="entry name" value="GGCT_like"/>
    <property type="match status" value="1"/>
</dbReference>
<dbReference type="Proteomes" id="UP001430848">
    <property type="component" value="Unassembled WGS sequence"/>
</dbReference>
<comment type="similarity">
    <text evidence="1">Belongs to the gamma-glutamylcyclotransferase family.</text>
</comment>
<dbReference type="EMBL" id="JAKNSF020000001">
    <property type="protein sequence ID" value="KAK7742707.1"/>
    <property type="molecule type" value="Genomic_DNA"/>
</dbReference>
<protein>
    <recommendedName>
        <fullName evidence="3">Putative gamma-glutamylcyclotransferase</fullName>
    </recommendedName>
</protein>
<dbReference type="Pfam" id="PF06094">
    <property type="entry name" value="GGACT"/>
    <property type="match status" value="1"/>
</dbReference>
<accession>A0ABR1PQB6</accession>
<evidence type="ECO:0000259" key="4">
    <source>
        <dbReference type="Pfam" id="PF06094"/>
    </source>
</evidence>
<dbReference type="InterPro" id="IPR013024">
    <property type="entry name" value="GGCT-like"/>
</dbReference>
<reference evidence="5 6" key="1">
    <citation type="submission" date="2024-02" db="EMBL/GenBank/DDBJ databases">
        <title>De novo assembly and annotation of 12 fungi associated with fruit tree decline syndrome in Ontario, Canada.</title>
        <authorList>
            <person name="Sulman M."/>
            <person name="Ellouze W."/>
            <person name="Ilyukhin E."/>
        </authorList>
    </citation>
    <scope>NUCLEOTIDE SEQUENCE [LARGE SCALE GENOMIC DNA]</scope>
    <source>
        <strain evidence="5 6">M169</strain>
    </source>
</reference>
<keyword evidence="2" id="KW-0808">Transferase</keyword>
<dbReference type="Gene3D" id="3.10.490.10">
    <property type="entry name" value="Gamma-glutamyl cyclotransferase-like"/>
    <property type="match status" value="1"/>
</dbReference>
<proteinExistence type="inferred from homology"/>
<evidence type="ECO:0000313" key="5">
    <source>
        <dbReference type="EMBL" id="KAK7742707.1"/>
    </source>
</evidence>
<evidence type="ECO:0000256" key="1">
    <source>
        <dbReference type="ARBA" id="ARBA00008861"/>
    </source>
</evidence>
<organism evidence="5 6">
    <name type="scientific">Diaporthe eres</name>
    <name type="common">Phomopsis oblonga</name>
    <dbReference type="NCBI Taxonomy" id="83184"/>
    <lineage>
        <taxon>Eukaryota</taxon>
        <taxon>Fungi</taxon>
        <taxon>Dikarya</taxon>
        <taxon>Ascomycota</taxon>
        <taxon>Pezizomycotina</taxon>
        <taxon>Sordariomycetes</taxon>
        <taxon>Sordariomycetidae</taxon>
        <taxon>Diaporthales</taxon>
        <taxon>Diaporthaceae</taxon>
        <taxon>Diaporthe</taxon>
        <taxon>Diaporthe eres species complex</taxon>
    </lineage>
</organism>
<dbReference type="PANTHER" id="PTHR31544">
    <property type="entry name" value="AIG2-LIKE PROTEIN D"/>
    <property type="match status" value="1"/>
</dbReference>
<feature type="domain" description="Gamma-glutamylcyclotransferase AIG2-like" evidence="4">
    <location>
        <begin position="26"/>
        <end position="111"/>
    </location>
</feature>
<comment type="caution">
    <text evidence="5">The sequence shown here is derived from an EMBL/GenBank/DDBJ whole genome shotgun (WGS) entry which is preliminary data.</text>
</comment>
<dbReference type="SUPFAM" id="SSF110857">
    <property type="entry name" value="Gamma-glutamyl cyclotransferase-like"/>
    <property type="match status" value="1"/>
</dbReference>